<dbReference type="PROSITE" id="PS50109">
    <property type="entry name" value="HIS_KIN"/>
    <property type="match status" value="1"/>
</dbReference>
<dbReference type="PROSITE" id="PS50112">
    <property type="entry name" value="PAS"/>
    <property type="match status" value="1"/>
</dbReference>
<dbReference type="PROSITE" id="PS50110">
    <property type="entry name" value="RESPONSE_REGULATORY"/>
    <property type="match status" value="1"/>
</dbReference>
<protein>
    <recommendedName>
        <fullName evidence="2">histidine kinase</fullName>
        <ecNumber evidence="2">2.7.13.3</ecNumber>
    </recommendedName>
</protein>
<evidence type="ECO:0000259" key="9">
    <source>
        <dbReference type="PROSITE" id="PS50110"/>
    </source>
</evidence>
<dbReference type="OrthoDB" id="8127at2157"/>
<evidence type="ECO:0000259" key="8">
    <source>
        <dbReference type="PROSITE" id="PS50109"/>
    </source>
</evidence>
<gene>
    <name evidence="12" type="ORF">SAMN04488063_2256</name>
</gene>
<dbReference type="Pfam" id="PF02518">
    <property type="entry name" value="HATPase_c"/>
    <property type="match status" value="1"/>
</dbReference>
<dbReference type="PRINTS" id="PR00344">
    <property type="entry name" value="BCTRLSENSOR"/>
</dbReference>
<dbReference type="Pfam" id="PF13185">
    <property type="entry name" value="GAF_2"/>
    <property type="match status" value="1"/>
</dbReference>
<dbReference type="InterPro" id="IPR004358">
    <property type="entry name" value="Sig_transdc_His_kin-like_C"/>
</dbReference>
<dbReference type="InterPro" id="IPR001789">
    <property type="entry name" value="Sig_transdc_resp-reg_receiver"/>
</dbReference>
<evidence type="ECO:0000256" key="7">
    <source>
        <dbReference type="PROSITE-ProRule" id="PRU00169"/>
    </source>
</evidence>
<dbReference type="InterPro" id="IPR003594">
    <property type="entry name" value="HATPase_dom"/>
</dbReference>
<dbReference type="Gene3D" id="3.40.50.2300">
    <property type="match status" value="1"/>
</dbReference>
<comment type="catalytic activity">
    <reaction evidence="1">
        <text>ATP + protein L-histidine = ADP + protein N-phospho-L-histidine.</text>
        <dbReference type="EC" id="2.7.13.3"/>
    </reaction>
</comment>
<dbReference type="PROSITE" id="PS50113">
    <property type="entry name" value="PAC"/>
    <property type="match status" value="1"/>
</dbReference>
<dbReference type="SUPFAM" id="SSF55781">
    <property type="entry name" value="GAF domain-like"/>
    <property type="match status" value="1"/>
</dbReference>
<dbReference type="RefSeq" id="WP_092892197.1">
    <property type="nucleotide sequence ID" value="NZ_FOOQ01000002.1"/>
</dbReference>
<keyword evidence="5" id="KW-0418">Kinase</keyword>
<evidence type="ECO:0000256" key="3">
    <source>
        <dbReference type="ARBA" id="ARBA00022553"/>
    </source>
</evidence>
<evidence type="ECO:0000259" key="11">
    <source>
        <dbReference type="PROSITE" id="PS50113"/>
    </source>
</evidence>
<dbReference type="Proteomes" id="UP000198876">
    <property type="component" value="Unassembled WGS sequence"/>
</dbReference>
<dbReference type="Gene3D" id="3.30.450.40">
    <property type="match status" value="1"/>
</dbReference>
<dbReference type="SMART" id="SM00065">
    <property type="entry name" value="GAF"/>
    <property type="match status" value="1"/>
</dbReference>
<dbReference type="Gene3D" id="1.10.287.130">
    <property type="match status" value="1"/>
</dbReference>
<keyword evidence="6" id="KW-0902">Two-component regulatory system</keyword>
<evidence type="ECO:0000256" key="6">
    <source>
        <dbReference type="ARBA" id="ARBA00023012"/>
    </source>
</evidence>
<dbReference type="SUPFAM" id="SSF55785">
    <property type="entry name" value="PYP-like sensor domain (PAS domain)"/>
    <property type="match status" value="3"/>
</dbReference>
<dbReference type="InterPro" id="IPR000014">
    <property type="entry name" value="PAS"/>
</dbReference>
<dbReference type="Pfam" id="PF08448">
    <property type="entry name" value="PAS_4"/>
    <property type="match status" value="2"/>
</dbReference>
<dbReference type="NCBIfam" id="TIGR00229">
    <property type="entry name" value="sensory_box"/>
    <property type="match status" value="2"/>
</dbReference>
<sequence>MFPDSEIRVLHVDDESDFVEMAAEFLRREDDRFVVETAASASEGLSLLSDDEYDCVVSDFDMPGQSGLEFLEAVRDDRPDLPFILFTGKGSEEVASDAISAGVTDYLQKESGTDQYAVLANRIANAVERERSRRLVERNERRLRELIDSLPLLLHVVDSDGTYLLANQVLADFHDTTAADIEGSNVADVLPDATAEEFNENVAAVLDEGRMKSFPGIEIPDSDGDVHIFEPRMLPYDFGETGGRAVLGIATDVTDQREHERELEQKERRYQAIFNDPNILVGLLDTDGTVLDINQTAMDYVDVTLGEITDEPFWDAPWFGHSESVRQQIRDWIDRAAGGEYVEFDLDLVDPSGDPYVIEGVIRPVTDDDGEVVSLIISDREVTDQRKYQRELEEANAVQSTLLDTLPVGVLVEDASRDVVTVNDRFFDLFDLPGIPHEIVGSDCSALAVDAGEMLTEPEAFVERTEGLVTDGDPVQNDEIRLRDGRTFTRSYQPIELPEGEGHLWVYRDVTDGKRRETRLESLNTTTQDLMAAETRDEVVEIGVNAAAEVLGMEASAIHLYDDARSALVPRAVTDTVYDLIGDPPAFTESDSIAWRVFEAGEPLAVDDIHDDPDIYNPESSIRSELHLPIGDYGTLIAGSETPAAFDQQDLVFGELLAGNVESALEQVEQTEQLRAREGELMRQNDRLEAFASLVSHDLRNPLQVAEGRLELARETCDNEDLDAVDRALGRMDALIDDLLTLAREGDRVQELEPVDIGDLARRCWANVETEDATLDVTAETKTRADRSRLMQMFENLFRNAIEHGGSDVTVTIGELAGGFYFEDDGPGIPSEDLETVFDPGYSTTRRGTGFGLSIVKEIVNAHGWEIEITDADGEASGARFEITGVSTFRA</sequence>
<evidence type="ECO:0000256" key="5">
    <source>
        <dbReference type="ARBA" id="ARBA00022777"/>
    </source>
</evidence>
<dbReference type="PANTHER" id="PTHR43711">
    <property type="entry name" value="TWO-COMPONENT HISTIDINE KINASE"/>
    <property type="match status" value="1"/>
</dbReference>
<dbReference type="CDD" id="cd00075">
    <property type="entry name" value="HATPase"/>
    <property type="match status" value="1"/>
</dbReference>
<feature type="domain" description="Histidine kinase" evidence="8">
    <location>
        <begin position="694"/>
        <end position="884"/>
    </location>
</feature>
<dbReference type="InterPro" id="IPR003661">
    <property type="entry name" value="HisK_dim/P_dom"/>
</dbReference>
<accession>A0A1I2SCX7</accession>
<dbReference type="Pfam" id="PF13188">
    <property type="entry name" value="PAS_8"/>
    <property type="match status" value="1"/>
</dbReference>
<keyword evidence="13" id="KW-1185">Reference proteome</keyword>
<evidence type="ECO:0000313" key="13">
    <source>
        <dbReference type="Proteomes" id="UP000198876"/>
    </source>
</evidence>
<dbReference type="InterPro" id="IPR013656">
    <property type="entry name" value="PAS_4"/>
</dbReference>
<dbReference type="EMBL" id="FOOQ01000002">
    <property type="protein sequence ID" value="SFG50675.1"/>
    <property type="molecule type" value="Genomic_DNA"/>
</dbReference>
<feature type="domain" description="PAS" evidence="10">
    <location>
        <begin position="139"/>
        <end position="209"/>
    </location>
</feature>
<dbReference type="InterPro" id="IPR036890">
    <property type="entry name" value="HATPase_C_sf"/>
</dbReference>
<dbReference type="SMART" id="SM00387">
    <property type="entry name" value="HATPase_c"/>
    <property type="match status" value="1"/>
</dbReference>
<dbReference type="AlphaFoldDB" id="A0A1I2SCX7"/>
<dbReference type="PANTHER" id="PTHR43711:SF1">
    <property type="entry name" value="HISTIDINE KINASE 1"/>
    <property type="match status" value="1"/>
</dbReference>
<evidence type="ECO:0000313" key="12">
    <source>
        <dbReference type="EMBL" id="SFG50675.1"/>
    </source>
</evidence>
<dbReference type="CDD" id="cd00082">
    <property type="entry name" value="HisKA"/>
    <property type="match status" value="1"/>
</dbReference>
<feature type="domain" description="Response regulatory" evidence="9">
    <location>
        <begin position="8"/>
        <end position="124"/>
    </location>
</feature>
<dbReference type="InterPro" id="IPR035965">
    <property type="entry name" value="PAS-like_dom_sf"/>
</dbReference>
<dbReference type="GO" id="GO:0000155">
    <property type="term" value="F:phosphorelay sensor kinase activity"/>
    <property type="evidence" value="ECO:0007669"/>
    <property type="project" value="InterPro"/>
</dbReference>
<proteinExistence type="predicted"/>
<dbReference type="CDD" id="cd00130">
    <property type="entry name" value="PAS"/>
    <property type="match status" value="2"/>
</dbReference>
<evidence type="ECO:0000256" key="2">
    <source>
        <dbReference type="ARBA" id="ARBA00012438"/>
    </source>
</evidence>
<name>A0A1I2SCX7_9EURY</name>
<keyword evidence="4" id="KW-0808">Transferase</keyword>
<keyword evidence="3 7" id="KW-0597">Phosphoprotein</keyword>
<dbReference type="InterPro" id="IPR050736">
    <property type="entry name" value="Sensor_HK_Regulatory"/>
</dbReference>
<dbReference type="SMART" id="SM00448">
    <property type="entry name" value="REC"/>
    <property type="match status" value="1"/>
</dbReference>
<feature type="domain" description="PAC" evidence="11">
    <location>
        <begin position="342"/>
        <end position="394"/>
    </location>
</feature>
<evidence type="ECO:0000259" key="10">
    <source>
        <dbReference type="PROSITE" id="PS50112"/>
    </source>
</evidence>
<dbReference type="SUPFAM" id="SSF52172">
    <property type="entry name" value="CheY-like"/>
    <property type="match status" value="1"/>
</dbReference>
<feature type="modified residue" description="4-aspartylphosphate" evidence="7">
    <location>
        <position position="59"/>
    </location>
</feature>
<dbReference type="SUPFAM" id="SSF55874">
    <property type="entry name" value="ATPase domain of HSP90 chaperone/DNA topoisomerase II/histidine kinase"/>
    <property type="match status" value="1"/>
</dbReference>
<dbReference type="EC" id="2.7.13.3" evidence="2"/>
<dbReference type="InterPro" id="IPR011006">
    <property type="entry name" value="CheY-like_superfamily"/>
</dbReference>
<dbReference type="SMART" id="SM00388">
    <property type="entry name" value="HisKA"/>
    <property type="match status" value="1"/>
</dbReference>
<dbReference type="STRING" id="553467.SAMN04488063_2256"/>
<organism evidence="12 13">
    <name type="scientific">Halopelagius inordinatus</name>
    <dbReference type="NCBI Taxonomy" id="553467"/>
    <lineage>
        <taxon>Archaea</taxon>
        <taxon>Methanobacteriati</taxon>
        <taxon>Methanobacteriota</taxon>
        <taxon>Stenosarchaea group</taxon>
        <taxon>Halobacteria</taxon>
        <taxon>Halobacteriales</taxon>
        <taxon>Haloferacaceae</taxon>
    </lineage>
</organism>
<evidence type="ECO:0000256" key="4">
    <source>
        <dbReference type="ARBA" id="ARBA00022679"/>
    </source>
</evidence>
<dbReference type="SMART" id="SM00091">
    <property type="entry name" value="PAS"/>
    <property type="match status" value="3"/>
</dbReference>
<dbReference type="Gene3D" id="3.30.450.20">
    <property type="entry name" value="PAS domain"/>
    <property type="match status" value="3"/>
</dbReference>
<dbReference type="InterPro" id="IPR005467">
    <property type="entry name" value="His_kinase_dom"/>
</dbReference>
<dbReference type="Pfam" id="PF00072">
    <property type="entry name" value="Response_reg"/>
    <property type="match status" value="1"/>
</dbReference>
<dbReference type="SUPFAM" id="SSF47384">
    <property type="entry name" value="Homodimeric domain of signal transducing histidine kinase"/>
    <property type="match status" value="1"/>
</dbReference>
<dbReference type="Gene3D" id="3.30.565.10">
    <property type="entry name" value="Histidine kinase-like ATPase, C-terminal domain"/>
    <property type="match status" value="1"/>
</dbReference>
<dbReference type="InterPro" id="IPR003018">
    <property type="entry name" value="GAF"/>
</dbReference>
<dbReference type="InterPro" id="IPR036097">
    <property type="entry name" value="HisK_dim/P_sf"/>
</dbReference>
<dbReference type="InterPro" id="IPR029016">
    <property type="entry name" value="GAF-like_dom_sf"/>
</dbReference>
<dbReference type="Pfam" id="PF00512">
    <property type="entry name" value="HisKA"/>
    <property type="match status" value="1"/>
</dbReference>
<dbReference type="InterPro" id="IPR000700">
    <property type="entry name" value="PAS-assoc_C"/>
</dbReference>
<reference evidence="13" key="1">
    <citation type="submission" date="2016-10" db="EMBL/GenBank/DDBJ databases">
        <authorList>
            <person name="Varghese N."/>
            <person name="Submissions S."/>
        </authorList>
    </citation>
    <scope>NUCLEOTIDE SEQUENCE [LARGE SCALE GENOMIC DNA]</scope>
    <source>
        <strain evidence="13">CGMCC 1.7739</strain>
    </source>
</reference>
<evidence type="ECO:0000256" key="1">
    <source>
        <dbReference type="ARBA" id="ARBA00000085"/>
    </source>
</evidence>